<dbReference type="EMBL" id="JBHTIS010001178">
    <property type="protein sequence ID" value="MFD1047647.1"/>
    <property type="molecule type" value="Genomic_DNA"/>
</dbReference>
<name>A0ABW3MCG1_9PSEU</name>
<dbReference type="Gene3D" id="2.60.120.620">
    <property type="entry name" value="q2cbj1_9rhob like domain"/>
    <property type="match status" value="1"/>
</dbReference>
<evidence type="ECO:0000313" key="1">
    <source>
        <dbReference type="EMBL" id="MFD1047647.1"/>
    </source>
</evidence>
<evidence type="ECO:0000313" key="2">
    <source>
        <dbReference type="Proteomes" id="UP001597045"/>
    </source>
</evidence>
<reference evidence="2" key="1">
    <citation type="journal article" date="2019" name="Int. J. Syst. Evol. Microbiol.">
        <title>The Global Catalogue of Microorganisms (GCM) 10K type strain sequencing project: providing services to taxonomists for standard genome sequencing and annotation.</title>
        <authorList>
            <consortium name="The Broad Institute Genomics Platform"/>
            <consortium name="The Broad Institute Genome Sequencing Center for Infectious Disease"/>
            <person name="Wu L."/>
            <person name="Ma J."/>
        </authorList>
    </citation>
    <scope>NUCLEOTIDE SEQUENCE [LARGE SCALE GENOMIC DNA]</scope>
    <source>
        <strain evidence="2">JCM 31486</strain>
    </source>
</reference>
<sequence>MRMIRTYDTHVYDFLGKVRKIFGGIDLSCMHHSFQVIPPAGAGDQATEVHEQFYAAFDELRPTYEDFLRDEIMPLFNEDLCAQAVPTFRVSGPGGTAVSEFHRDSDFHHQVGTVNFWVPMTPAFDTNTVWVESAPDRGDYQPAEVNPGEYLQFDALSLRHGNMPNTTGVCRVSFDFRVVPRSRFVSTGLKTVSSSTDLELGAYYTLVPYRP</sequence>
<dbReference type="SUPFAM" id="SSF51197">
    <property type="entry name" value="Clavaminate synthase-like"/>
    <property type="match status" value="1"/>
</dbReference>
<comment type="caution">
    <text evidence="1">The sequence shown here is derived from an EMBL/GenBank/DDBJ whole genome shotgun (WGS) entry which is preliminary data.</text>
</comment>
<proteinExistence type="predicted"/>
<keyword evidence="2" id="KW-1185">Reference proteome</keyword>
<evidence type="ECO:0008006" key="3">
    <source>
        <dbReference type="Google" id="ProtNLM"/>
    </source>
</evidence>
<dbReference type="Proteomes" id="UP001597045">
    <property type="component" value="Unassembled WGS sequence"/>
</dbReference>
<gene>
    <name evidence="1" type="ORF">ACFQ1S_19945</name>
</gene>
<accession>A0ABW3MCG1</accession>
<organism evidence="1 2">
    <name type="scientific">Kibdelosporangium lantanae</name>
    <dbReference type="NCBI Taxonomy" id="1497396"/>
    <lineage>
        <taxon>Bacteria</taxon>
        <taxon>Bacillati</taxon>
        <taxon>Actinomycetota</taxon>
        <taxon>Actinomycetes</taxon>
        <taxon>Pseudonocardiales</taxon>
        <taxon>Pseudonocardiaceae</taxon>
        <taxon>Kibdelosporangium</taxon>
    </lineage>
</organism>
<protein>
    <recommendedName>
        <fullName evidence="3">Streptomycin biosynthesis enzyme StrG</fullName>
    </recommendedName>
</protein>